<name>A0ACA9PK22_9GLOM</name>
<reference evidence="1" key="1">
    <citation type="submission" date="2021-06" db="EMBL/GenBank/DDBJ databases">
        <authorList>
            <person name="Kallberg Y."/>
            <person name="Tangrot J."/>
            <person name="Rosling A."/>
        </authorList>
    </citation>
    <scope>NUCLEOTIDE SEQUENCE</scope>
    <source>
        <strain evidence="1">CL356</strain>
    </source>
</reference>
<comment type="caution">
    <text evidence="1">The sequence shown here is derived from an EMBL/GenBank/DDBJ whole genome shotgun (WGS) entry which is preliminary data.</text>
</comment>
<evidence type="ECO:0000313" key="1">
    <source>
        <dbReference type="EMBL" id="CAG8704739.1"/>
    </source>
</evidence>
<dbReference type="Proteomes" id="UP000789525">
    <property type="component" value="Unassembled WGS sequence"/>
</dbReference>
<dbReference type="EMBL" id="CAJVPT010033432">
    <property type="protein sequence ID" value="CAG8704739.1"/>
    <property type="molecule type" value="Genomic_DNA"/>
</dbReference>
<feature type="non-terminal residue" evidence="1">
    <location>
        <position position="1"/>
    </location>
</feature>
<gene>
    <name evidence="1" type="ORF">ACOLOM_LOCUS10401</name>
</gene>
<protein>
    <submittedName>
        <fullName evidence="1">13100_t:CDS:1</fullName>
    </submittedName>
</protein>
<accession>A0ACA9PK22</accession>
<evidence type="ECO:0000313" key="2">
    <source>
        <dbReference type="Proteomes" id="UP000789525"/>
    </source>
</evidence>
<organism evidence="1 2">
    <name type="scientific">Acaulospora colombiana</name>
    <dbReference type="NCBI Taxonomy" id="27376"/>
    <lineage>
        <taxon>Eukaryota</taxon>
        <taxon>Fungi</taxon>
        <taxon>Fungi incertae sedis</taxon>
        <taxon>Mucoromycota</taxon>
        <taxon>Glomeromycotina</taxon>
        <taxon>Glomeromycetes</taxon>
        <taxon>Diversisporales</taxon>
        <taxon>Acaulosporaceae</taxon>
        <taxon>Acaulospora</taxon>
    </lineage>
</organism>
<proteinExistence type="predicted"/>
<sequence length="42" mass="4627">GWLLLLEAGGFCTAIDPERSLYARLDSDMDDEGEGPARGKDW</sequence>
<keyword evidence="2" id="KW-1185">Reference proteome</keyword>